<name>A0A926Z6L5_9CYAN</name>
<evidence type="ECO:0000256" key="1">
    <source>
        <dbReference type="ARBA" id="ARBA00006096"/>
    </source>
</evidence>
<dbReference type="PANTHER" id="PTHR30023:SF0">
    <property type="entry name" value="PENICILLIN-SENSITIVE CARBOXYPEPTIDASE A"/>
    <property type="match status" value="1"/>
</dbReference>
<dbReference type="GO" id="GO:0006508">
    <property type="term" value="P:proteolysis"/>
    <property type="evidence" value="ECO:0007669"/>
    <property type="project" value="InterPro"/>
</dbReference>
<keyword evidence="4" id="KW-0645">Protease</keyword>
<reference evidence="4" key="1">
    <citation type="journal article" date="2015" name="ISME J.">
        <title>Draft Genome Sequence of Streptomyces incarnatus NRRL8089, which Produces the Nucleoside Antibiotic Sinefungin.</title>
        <authorList>
            <person name="Oshima K."/>
            <person name="Hattori M."/>
            <person name="Shimizu H."/>
            <person name="Fukuda K."/>
            <person name="Nemoto M."/>
            <person name="Inagaki K."/>
            <person name="Tamura T."/>
        </authorList>
    </citation>
    <scope>NUCLEOTIDE SEQUENCE</scope>
    <source>
        <strain evidence="4">FACHB-1277</strain>
    </source>
</reference>
<feature type="signal peptide" evidence="3">
    <location>
        <begin position="1"/>
        <end position="24"/>
    </location>
</feature>
<keyword evidence="4" id="KW-0121">Carboxypeptidase</keyword>
<reference evidence="4" key="2">
    <citation type="submission" date="2020-08" db="EMBL/GenBank/DDBJ databases">
        <authorList>
            <person name="Chen M."/>
            <person name="Teng W."/>
            <person name="Zhao L."/>
            <person name="Hu C."/>
            <person name="Zhou Y."/>
            <person name="Han B."/>
            <person name="Song L."/>
            <person name="Shu W."/>
        </authorList>
    </citation>
    <scope>NUCLEOTIDE SEQUENCE</scope>
    <source>
        <strain evidence="4">FACHB-1277</strain>
    </source>
</reference>
<dbReference type="PRINTS" id="PR00922">
    <property type="entry name" value="DADACBPTASE3"/>
</dbReference>
<evidence type="ECO:0000313" key="4">
    <source>
        <dbReference type="EMBL" id="MBD2150888.1"/>
    </source>
</evidence>
<dbReference type="GO" id="GO:0000270">
    <property type="term" value="P:peptidoglycan metabolic process"/>
    <property type="evidence" value="ECO:0007669"/>
    <property type="project" value="TreeGrafter"/>
</dbReference>
<sequence>MSGFALKKLIFTAISLLTICAANPKDAYANNASLTQKDNINQVANQAICTEQLPKAIAQIVKTPAYQRSRIGVFVQTNQPQPRVLADFDGDRLFMIASNTKLFTTAIALHTLGANYRFTTKLRSASRPNAQGELVDGLWIEAKGDPSFKQSDLQNLVKQLKDQGVKRIQSGIWATTSRRGGEIAGSWEWQDLQEYYAAIASPFTINENSLDWQISPNQQVGKPAIFTWQDPELAKEWQVENQSITVQADAAFDLQVIRPYGKKKITITGQIPEDAPPELGAVAIPNPEVRFLELLRQELIAQGIAIPAELSRSKNNSVLASTPANQDLAVHQSAPLLELVIATNKSSNNLYAELLLRAVGDRYRQTLNTANNNYITISKDKHHEEDSDSNGMIAMQQYLQSQNIDPDDIALADGSGLSRHNLATPRAIAKLLHVIANDKMVGKYFRQSLPIAGVDGTLTRRFSNSDAKGLLQAKTGTLTGAIALSGYAQSPKYGEVIFSIMVNNAHLPNRKIQQDIDAIATLLTRLHSCN</sequence>
<dbReference type="GO" id="GO:0009002">
    <property type="term" value="F:serine-type D-Ala-D-Ala carboxypeptidase activity"/>
    <property type="evidence" value="ECO:0007669"/>
    <property type="project" value="UniProtKB-EC"/>
</dbReference>
<dbReference type="Proteomes" id="UP000631421">
    <property type="component" value="Unassembled WGS sequence"/>
</dbReference>
<evidence type="ECO:0000313" key="5">
    <source>
        <dbReference type="Proteomes" id="UP000631421"/>
    </source>
</evidence>
<dbReference type="EMBL" id="JACJPY010000035">
    <property type="protein sequence ID" value="MBD2150888.1"/>
    <property type="molecule type" value="Genomic_DNA"/>
</dbReference>
<evidence type="ECO:0000256" key="3">
    <source>
        <dbReference type="SAM" id="SignalP"/>
    </source>
</evidence>
<dbReference type="InterPro" id="IPR012338">
    <property type="entry name" value="Beta-lactam/transpept-like"/>
</dbReference>
<dbReference type="AlphaFoldDB" id="A0A926Z6L5"/>
<dbReference type="SUPFAM" id="SSF56601">
    <property type="entry name" value="beta-lactamase/transpeptidase-like"/>
    <property type="match status" value="1"/>
</dbReference>
<organism evidence="4 5">
    <name type="scientific">Pseudanabaena cinerea FACHB-1277</name>
    <dbReference type="NCBI Taxonomy" id="2949581"/>
    <lineage>
        <taxon>Bacteria</taxon>
        <taxon>Bacillati</taxon>
        <taxon>Cyanobacteriota</taxon>
        <taxon>Cyanophyceae</taxon>
        <taxon>Pseudanabaenales</taxon>
        <taxon>Pseudanabaenaceae</taxon>
        <taxon>Pseudanabaena</taxon>
        <taxon>Pseudanabaena cinerea</taxon>
    </lineage>
</organism>
<gene>
    <name evidence="4" type="primary">dacB</name>
    <name evidence="4" type="ORF">H6F44_12270</name>
</gene>
<keyword evidence="3" id="KW-0732">Signal</keyword>
<feature type="chain" id="PRO_5037578464" evidence="3">
    <location>
        <begin position="25"/>
        <end position="530"/>
    </location>
</feature>
<accession>A0A926Z6L5</accession>
<dbReference type="RefSeq" id="WP_190351252.1">
    <property type="nucleotide sequence ID" value="NZ_JACJPY010000035.1"/>
</dbReference>
<dbReference type="Pfam" id="PF02113">
    <property type="entry name" value="Peptidase_S13"/>
    <property type="match status" value="1"/>
</dbReference>
<comment type="caution">
    <text evidence="4">The sequence shown here is derived from an EMBL/GenBank/DDBJ whole genome shotgun (WGS) entry which is preliminary data.</text>
</comment>
<keyword evidence="2 4" id="KW-0378">Hydrolase</keyword>
<comment type="similarity">
    <text evidence="1">Belongs to the peptidase S13 family.</text>
</comment>
<evidence type="ECO:0000256" key="2">
    <source>
        <dbReference type="ARBA" id="ARBA00022801"/>
    </source>
</evidence>
<proteinExistence type="inferred from homology"/>
<dbReference type="NCBIfam" id="TIGR00666">
    <property type="entry name" value="PBP4"/>
    <property type="match status" value="1"/>
</dbReference>
<keyword evidence="5" id="KW-1185">Reference proteome</keyword>
<dbReference type="InterPro" id="IPR000667">
    <property type="entry name" value="Peptidase_S13"/>
</dbReference>
<protein>
    <submittedName>
        <fullName evidence="4">D-alanyl-D-alanine carboxypeptidase/D-alanyl-D-alanine-endopeptidase</fullName>
        <ecNumber evidence="4">3.4.16.4</ecNumber>
    </submittedName>
</protein>
<dbReference type="Gene3D" id="3.50.80.20">
    <property type="entry name" value="D-Ala-D-Ala carboxypeptidase C, peptidase S13"/>
    <property type="match status" value="1"/>
</dbReference>
<dbReference type="Gene3D" id="3.40.710.10">
    <property type="entry name" value="DD-peptidase/beta-lactamase superfamily"/>
    <property type="match status" value="2"/>
</dbReference>
<dbReference type="EC" id="3.4.16.4" evidence="4"/>
<dbReference type="PANTHER" id="PTHR30023">
    <property type="entry name" value="D-ALANYL-D-ALANINE CARBOXYPEPTIDASE"/>
    <property type="match status" value="1"/>
</dbReference>